<accession>A0A157SVN7</accession>
<keyword evidence="3" id="KW-1185">Reference proteome</keyword>
<dbReference type="Proteomes" id="UP000076848">
    <property type="component" value="Unassembled WGS sequence"/>
</dbReference>
<keyword evidence="1" id="KW-1133">Transmembrane helix</keyword>
<dbReference type="PANTHER" id="PTHR34219">
    <property type="entry name" value="IRON-REGULATED INNER MEMBRANE PROTEIN-RELATED"/>
    <property type="match status" value="1"/>
</dbReference>
<dbReference type="InterPro" id="IPR005625">
    <property type="entry name" value="PepSY-ass_TM"/>
</dbReference>
<evidence type="ECO:0000313" key="2">
    <source>
        <dbReference type="EMBL" id="SAI74509.1"/>
    </source>
</evidence>
<gene>
    <name evidence="2" type="ORF">SAMEA3906486_05224</name>
</gene>
<evidence type="ECO:0000313" key="3">
    <source>
        <dbReference type="Proteomes" id="UP000076848"/>
    </source>
</evidence>
<dbReference type="RefSeq" id="WP_066133840.1">
    <property type="nucleotide sequence ID" value="NZ_FKIF01000010.1"/>
</dbReference>
<feature type="transmembrane region" description="Helical" evidence="1">
    <location>
        <begin position="379"/>
        <end position="400"/>
    </location>
</feature>
<dbReference type="PANTHER" id="PTHR34219:SF5">
    <property type="entry name" value="BLR4505 PROTEIN"/>
    <property type="match status" value="1"/>
</dbReference>
<dbReference type="EMBL" id="FKIF01000010">
    <property type="protein sequence ID" value="SAI74509.1"/>
    <property type="molecule type" value="Genomic_DNA"/>
</dbReference>
<evidence type="ECO:0000256" key="1">
    <source>
        <dbReference type="SAM" id="Phobius"/>
    </source>
</evidence>
<feature type="transmembrane region" description="Helical" evidence="1">
    <location>
        <begin position="224"/>
        <end position="243"/>
    </location>
</feature>
<protein>
    <submittedName>
        <fullName evidence="2">Iron-regulated membrane protein</fullName>
    </submittedName>
</protein>
<feature type="transmembrane region" description="Helical" evidence="1">
    <location>
        <begin position="161"/>
        <end position="182"/>
    </location>
</feature>
<organism evidence="2 3">
    <name type="scientific">Bordetella ansorpii</name>
    <dbReference type="NCBI Taxonomy" id="288768"/>
    <lineage>
        <taxon>Bacteria</taxon>
        <taxon>Pseudomonadati</taxon>
        <taxon>Pseudomonadota</taxon>
        <taxon>Betaproteobacteria</taxon>
        <taxon>Burkholderiales</taxon>
        <taxon>Alcaligenaceae</taxon>
        <taxon>Bordetella</taxon>
    </lineage>
</organism>
<dbReference type="STRING" id="288768.SAMEA3906486_05224"/>
<keyword evidence="1" id="KW-0472">Membrane</keyword>
<dbReference type="Pfam" id="PF03929">
    <property type="entry name" value="PepSY_TM"/>
    <property type="match status" value="1"/>
</dbReference>
<sequence length="423" mass="47144">MRREAGRAALILLHRWVGLVLAAFLVVLGLTGGILAFEDELDAWLSPQLRLAEPPAPGSPMLDADELAYRAQAALPRAQISQLPLQRPPGRSVRMRVYPRVDPGTGRPFVLDYNEAFFDPYDARLLGTRMWGELQWDRTALVGFVYRLHSMLALPPSWGRLLLGVLALVWTLDCVVGLLLTFPRSRPGRGVRLRAWFSRWMPAWSVKFGASLFRLNLDLHRASGLWLWLLLLMFAWSSVMFTLRDQVYLPVMSRLVTFNDPLRSMPARPGGAMAGTMDWTAALQAGRAHARALARRHGWRIQEETLLALARPKGVYSYWIHTDLDIRDGDGATGVVFDAASGALTGVVLPRDPTAAGNAFNQWMYGLHMAQVFGLPYRILVLLAGLATAMLSVTGVIIWWRKRAARRHAARAAASAAARRIAR</sequence>
<proteinExistence type="predicted"/>
<keyword evidence="1" id="KW-0812">Transmembrane</keyword>
<feature type="transmembrane region" description="Helical" evidence="1">
    <location>
        <begin position="12"/>
        <end position="37"/>
    </location>
</feature>
<name>A0A157SVN7_9BORD</name>
<reference evidence="2 3" key="1">
    <citation type="submission" date="2016-04" db="EMBL/GenBank/DDBJ databases">
        <authorList>
            <consortium name="Pathogen Informatics"/>
        </authorList>
    </citation>
    <scope>NUCLEOTIDE SEQUENCE [LARGE SCALE GENOMIC DNA]</scope>
    <source>
        <strain evidence="2 3">H050680373</strain>
    </source>
</reference>
<dbReference type="AlphaFoldDB" id="A0A157SVN7"/>